<keyword evidence="3" id="KW-1185">Reference proteome</keyword>
<evidence type="ECO:0000313" key="2">
    <source>
        <dbReference type="EMBL" id="CEL08674.1"/>
    </source>
</evidence>
<accession>A0A0U5G8R3</accession>
<evidence type="ECO:0000313" key="3">
    <source>
        <dbReference type="Proteomes" id="UP000054771"/>
    </source>
</evidence>
<name>A0A0U5G8R3_ASPCI</name>
<evidence type="ECO:0000259" key="1">
    <source>
        <dbReference type="Pfam" id="PF05225"/>
    </source>
</evidence>
<dbReference type="InterPro" id="IPR007889">
    <property type="entry name" value="HTH_Psq"/>
</dbReference>
<organism evidence="2 3">
    <name type="scientific">Aspergillus calidoustus</name>
    <dbReference type="NCBI Taxonomy" id="454130"/>
    <lineage>
        <taxon>Eukaryota</taxon>
        <taxon>Fungi</taxon>
        <taxon>Dikarya</taxon>
        <taxon>Ascomycota</taxon>
        <taxon>Pezizomycotina</taxon>
        <taxon>Eurotiomycetes</taxon>
        <taxon>Eurotiomycetidae</taxon>
        <taxon>Eurotiales</taxon>
        <taxon>Aspergillaceae</taxon>
        <taxon>Aspergillus</taxon>
        <taxon>Aspergillus subgen. Nidulantes</taxon>
    </lineage>
</organism>
<dbReference type="AlphaFoldDB" id="A0A0U5G8R3"/>
<dbReference type="Proteomes" id="UP000054771">
    <property type="component" value="Unassembled WGS sequence"/>
</dbReference>
<dbReference type="SUPFAM" id="SSF46689">
    <property type="entry name" value="Homeodomain-like"/>
    <property type="match status" value="1"/>
</dbReference>
<dbReference type="Gene3D" id="1.10.10.60">
    <property type="entry name" value="Homeodomain-like"/>
    <property type="match status" value="1"/>
</dbReference>
<feature type="domain" description="HTH psq-type" evidence="1">
    <location>
        <begin position="39"/>
        <end position="77"/>
    </location>
</feature>
<dbReference type="EMBL" id="CDMC01000012">
    <property type="protein sequence ID" value="CEL08674.1"/>
    <property type="molecule type" value="Genomic_DNA"/>
</dbReference>
<dbReference type="GO" id="GO:0003677">
    <property type="term" value="F:DNA binding"/>
    <property type="evidence" value="ECO:0007669"/>
    <property type="project" value="InterPro"/>
</dbReference>
<dbReference type="STRING" id="454130.A0A0U5G8R3"/>
<protein>
    <recommendedName>
        <fullName evidence="1">HTH psq-type domain-containing protein</fullName>
    </recommendedName>
</protein>
<proteinExistence type="predicted"/>
<dbReference type="Pfam" id="PF05225">
    <property type="entry name" value="HTH_psq"/>
    <property type="match status" value="1"/>
</dbReference>
<dbReference type="OMA" id="WANCHRM"/>
<gene>
    <name evidence="2" type="ORF">ASPCAL11819</name>
</gene>
<dbReference type="InterPro" id="IPR009057">
    <property type="entry name" value="Homeodomain-like_sf"/>
</dbReference>
<sequence>MRRLTRKPSMIGIHLAFTTTLVNKITATMPPTRRQPNQETRIVAAVRAVHKKRVKSIRGAARQFVVPYNTLYNRVHGVVSKVECRPHGNKLNLEEENELVEWVITTAQETARPSRGDIMKMTKTIMLRRENPPEQVITFGEQWITALFNRRPELRTVYPKPQRQANFQGTLLGTEEPSILRNSTVQRIATASAGQPAYPFPIPPPMSQAPMPIPVPVPAMPGVRGNLESESAFRFRQLEHQVSMLKELMADVQSLPVPTQTAVNELIRSCETIMTGTVGLVRGNLEQQAALNSITEQARRDGQPS</sequence>
<reference evidence="3" key="1">
    <citation type="journal article" date="2016" name="Genome Announc.">
        <title>Draft genome sequences of fungus Aspergillus calidoustus.</title>
        <authorList>
            <person name="Horn F."/>
            <person name="Linde J."/>
            <person name="Mattern D.J."/>
            <person name="Walther G."/>
            <person name="Guthke R."/>
            <person name="Scherlach K."/>
            <person name="Martin K."/>
            <person name="Brakhage A.A."/>
            <person name="Petzke L."/>
            <person name="Valiante V."/>
        </authorList>
    </citation>
    <scope>NUCLEOTIDE SEQUENCE [LARGE SCALE GENOMIC DNA]</scope>
    <source>
        <strain evidence="3">SF006504</strain>
    </source>
</reference>